<proteinExistence type="predicted"/>
<protein>
    <submittedName>
        <fullName evidence="1">Uncharacterized protein</fullName>
    </submittedName>
</protein>
<sequence>MYPDTTGSSAGGLVQVWGLCFAERSGSRPQARQLSPVKICNHSPGTMERICCRITVYDKRTTPVVALMAESQYLALHLPEDPKKPLINGTKCHVVCGIIACLGHTYLTESHRFTHCKVLPLFSAADLSMMFSCWADEKRNFHRPCSYVDDVGSRTFATLTDIRPTLARIRLVPAKMTDRKHRPPPPKKAPVLILITPVLLDVMG</sequence>
<reference evidence="2" key="1">
    <citation type="submission" date="2019-06" db="EMBL/GenBank/DDBJ databases">
        <title>Draft genome sequence of the griseofulvin-producing fungus Xylaria cubensis strain G536.</title>
        <authorList>
            <person name="Mead M.E."/>
            <person name="Raja H.A."/>
            <person name="Steenwyk J.L."/>
            <person name="Knowles S.L."/>
            <person name="Oberlies N.H."/>
            <person name="Rokas A."/>
        </authorList>
    </citation>
    <scope>NUCLEOTIDE SEQUENCE [LARGE SCALE GENOMIC DNA]</scope>
    <source>
        <strain evidence="2">G536</strain>
    </source>
</reference>
<dbReference type="Proteomes" id="UP000319160">
    <property type="component" value="Unassembled WGS sequence"/>
</dbReference>
<accession>A0A553IEL5</accession>
<gene>
    <name evidence="1" type="ORF">FHL15_000729</name>
</gene>
<evidence type="ECO:0000313" key="2">
    <source>
        <dbReference type="Proteomes" id="UP000319160"/>
    </source>
</evidence>
<keyword evidence="2" id="KW-1185">Reference proteome</keyword>
<evidence type="ECO:0000313" key="1">
    <source>
        <dbReference type="EMBL" id="TRX98655.1"/>
    </source>
</evidence>
<comment type="caution">
    <text evidence="1">The sequence shown here is derived from an EMBL/GenBank/DDBJ whole genome shotgun (WGS) entry which is preliminary data.</text>
</comment>
<organism evidence="1 2">
    <name type="scientific">Xylaria flabelliformis</name>
    <dbReference type="NCBI Taxonomy" id="2512241"/>
    <lineage>
        <taxon>Eukaryota</taxon>
        <taxon>Fungi</taxon>
        <taxon>Dikarya</taxon>
        <taxon>Ascomycota</taxon>
        <taxon>Pezizomycotina</taxon>
        <taxon>Sordariomycetes</taxon>
        <taxon>Xylariomycetidae</taxon>
        <taxon>Xylariales</taxon>
        <taxon>Xylariaceae</taxon>
        <taxon>Xylaria</taxon>
    </lineage>
</organism>
<name>A0A553IEL5_9PEZI</name>
<dbReference type="AlphaFoldDB" id="A0A553IEL5"/>
<dbReference type="EMBL" id="VFLP01000002">
    <property type="protein sequence ID" value="TRX98655.1"/>
    <property type="molecule type" value="Genomic_DNA"/>
</dbReference>